<dbReference type="Gene3D" id="3.40.50.300">
    <property type="entry name" value="P-loop containing nucleotide triphosphate hydrolases"/>
    <property type="match status" value="1"/>
</dbReference>
<organism evidence="2 3">
    <name type="scientific">Limnospira fusiformis PMC 851.14</name>
    <dbReference type="NCBI Taxonomy" id="2219512"/>
    <lineage>
        <taxon>Bacteria</taxon>
        <taxon>Bacillati</taxon>
        <taxon>Cyanobacteriota</taxon>
        <taxon>Cyanophyceae</taxon>
        <taxon>Oscillatoriophycideae</taxon>
        <taxon>Oscillatoriales</taxon>
        <taxon>Sirenicapillariaceae</taxon>
        <taxon>Limnospira</taxon>
    </lineage>
</organism>
<gene>
    <name evidence="2" type="ORF">AAEJ74_23040</name>
</gene>
<dbReference type="RefSeq" id="WP_228116378.1">
    <property type="nucleotide sequence ID" value="NZ_JBBWYZ010000022.1"/>
</dbReference>
<evidence type="ECO:0000259" key="1">
    <source>
        <dbReference type="Pfam" id="PF26355"/>
    </source>
</evidence>
<sequence length="464" mass="52645">MIIYQIALAQLLCLGMNVPEALKLIEEKFLRRSLSPIERLILSESWMGKTYSEISQKSAYANDYVKEVGGRLWQELSEALGTKVSKKNIKLVLKSRHQIPLTSPPVQKSGTLAGNSLNPNDGNNIEIPGSPISINSPFYIERPPIEEMGYNELQQPGCVVRIKAPRKMGKSSLLNRMLTQAVSWGYGTVYLNFLEVDAETFNSLEQLVRWFCANATKQLKLPAKLDEYWDIDLGTKVSCRLYFEEYLFITKDTPIVIAMNEVNRLFEYPVIASDFLPMLRSWHELSKHNKLWENLRLIVVHSTEVYVPLQLHQSPFNVGLVLKIPQFTPEQVQDLALRYELSWAAGESGLKRLEGLISMVGGHPYLVQLAFYTISKSGISLENLIKNARKPDGIYSAYLRDLLVTIQQDSDLHIALNKVLKSDNGVPLEAITAYKLESLGLVNFEDNLAQIGCDLYRLYFLEQL</sequence>
<dbReference type="Pfam" id="PF14516">
    <property type="entry name" value="AAA_35"/>
    <property type="match status" value="1"/>
</dbReference>
<dbReference type="Pfam" id="PF26355">
    <property type="entry name" value="HTH_VMAP-M9"/>
    <property type="match status" value="1"/>
</dbReference>
<name>A0ABU9ETQ8_LIMFS</name>
<evidence type="ECO:0000313" key="3">
    <source>
        <dbReference type="Proteomes" id="UP001387447"/>
    </source>
</evidence>
<dbReference type="InterPro" id="IPR058651">
    <property type="entry name" value="HTH_VMAP-M9"/>
</dbReference>
<proteinExistence type="predicted"/>
<dbReference type="Proteomes" id="UP001387447">
    <property type="component" value="Unassembled WGS sequence"/>
</dbReference>
<reference evidence="2 3" key="1">
    <citation type="journal article" date="2024" name="Front. Microbiol.">
        <title>Transcriptomic insights into the dominance of two phototrophs throughout the water column of a tropical hypersaline-alkaline crater lake (Dziani Dzaha, Mayotte).</title>
        <authorList>
            <person name="Duperron S."/>
            <person name="Halary S."/>
            <person name="Bouly J.-P."/>
            <person name="Roussel T."/>
            <person name="Hugoni M."/>
            <person name="Bruto M."/>
            <person name="Oger P."/>
            <person name="Duval C."/>
            <person name="Woo A."/>
            <person name="Jezequiel D."/>
            <person name="Ader M."/>
            <person name="Leboulanger C."/>
            <person name="Agogue H."/>
            <person name="Grossi V."/>
            <person name="Trousselier M."/>
            <person name="Bernard C."/>
        </authorList>
    </citation>
    <scope>NUCLEOTIDE SEQUENCE [LARGE SCALE GENOMIC DNA]</scope>
    <source>
        <strain evidence="2 3">PMC 851.14</strain>
    </source>
</reference>
<feature type="domain" description="vWA-MoxR associated protein N-terminal HTH" evidence="1">
    <location>
        <begin position="16"/>
        <end position="94"/>
    </location>
</feature>
<dbReference type="InterPro" id="IPR027417">
    <property type="entry name" value="P-loop_NTPase"/>
</dbReference>
<keyword evidence="3" id="KW-1185">Reference proteome</keyword>
<dbReference type="SUPFAM" id="SSF52540">
    <property type="entry name" value="P-loop containing nucleoside triphosphate hydrolases"/>
    <property type="match status" value="1"/>
</dbReference>
<comment type="caution">
    <text evidence="2">The sequence shown here is derived from an EMBL/GenBank/DDBJ whole genome shotgun (WGS) entry which is preliminary data.</text>
</comment>
<evidence type="ECO:0000313" key="2">
    <source>
        <dbReference type="EMBL" id="MEK9514455.1"/>
    </source>
</evidence>
<protein>
    <submittedName>
        <fullName evidence="2">AAA-like domain-containing protein</fullName>
    </submittedName>
</protein>
<dbReference type="EMBL" id="JBBWYZ010000022">
    <property type="protein sequence ID" value="MEK9514455.1"/>
    <property type="molecule type" value="Genomic_DNA"/>
</dbReference>
<accession>A0ABU9ETQ8</accession>